<dbReference type="InterPro" id="IPR036388">
    <property type="entry name" value="WH-like_DNA-bd_sf"/>
</dbReference>
<dbReference type="RefSeq" id="WP_179716337.1">
    <property type="nucleotide sequence ID" value="NZ_JACBZT010000001.1"/>
</dbReference>
<dbReference type="GO" id="GO:0003700">
    <property type="term" value="F:DNA-binding transcription factor activity"/>
    <property type="evidence" value="ECO:0007669"/>
    <property type="project" value="InterPro"/>
</dbReference>
<dbReference type="AlphaFoldDB" id="A0A853CFD3"/>
<dbReference type="Proteomes" id="UP000541969">
    <property type="component" value="Unassembled WGS sequence"/>
</dbReference>
<protein>
    <submittedName>
        <fullName evidence="2">DNA-binding MarR family transcriptional regulator</fullName>
    </submittedName>
</protein>
<dbReference type="PANTHER" id="PTHR33164">
    <property type="entry name" value="TRANSCRIPTIONAL REGULATOR, MARR FAMILY"/>
    <property type="match status" value="1"/>
</dbReference>
<comment type="caution">
    <text evidence="2">The sequence shown here is derived from an EMBL/GenBank/DDBJ whole genome shotgun (WGS) entry which is preliminary data.</text>
</comment>
<dbReference type="Pfam" id="PF12802">
    <property type="entry name" value="MarR_2"/>
    <property type="match status" value="1"/>
</dbReference>
<reference evidence="2 3" key="1">
    <citation type="submission" date="2020-07" db="EMBL/GenBank/DDBJ databases">
        <title>Sequencing the genomes of 1000 actinobacteria strains.</title>
        <authorList>
            <person name="Klenk H.-P."/>
        </authorList>
    </citation>
    <scope>NUCLEOTIDE SEQUENCE [LARGE SCALE GENOMIC DNA]</scope>
    <source>
        <strain evidence="2 3">DSM 104001</strain>
    </source>
</reference>
<gene>
    <name evidence="2" type="ORF">GGQ55_002007</name>
</gene>
<dbReference type="SMART" id="SM00347">
    <property type="entry name" value="HTH_MARR"/>
    <property type="match status" value="1"/>
</dbReference>
<dbReference type="PROSITE" id="PS50995">
    <property type="entry name" value="HTH_MARR_2"/>
    <property type="match status" value="1"/>
</dbReference>
<dbReference type="SUPFAM" id="SSF46785">
    <property type="entry name" value="Winged helix' DNA-binding domain"/>
    <property type="match status" value="1"/>
</dbReference>
<dbReference type="Gene3D" id="1.10.10.10">
    <property type="entry name" value="Winged helix-like DNA-binding domain superfamily/Winged helix DNA-binding domain"/>
    <property type="match status" value="1"/>
</dbReference>
<keyword evidence="3" id="KW-1185">Reference proteome</keyword>
<dbReference type="EMBL" id="JACBZT010000001">
    <property type="protein sequence ID" value="NYJ05729.1"/>
    <property type="molecule type" value="Genomic_DNA"/>
</dbReference>
<sequence>MSEPPVPLARLFAMAYRLLVDDLHERLAGRGWVGVRPAFGYVLLALRAGPVSLRDLPVALGTSKQAVSKLVDAMVAAGFVERAADPADSRAKRVQLSARGRALLADVEEIWAELERGWAEALGERRVEDLRADLTEVLRAAHGGTLPAVRTVS</sequence>
<organism evidence="2 3">
    <name type="scientific">Petropleomorpha daqingensis</name>
    <dbReference type="NCBI Taxonomy" id="2026353"/>
    <lineage>
        <taxon>Bacteria</taxon>
        <taxon>Bacillati</taxon>
        <taxon>Actinomycetota</taxon>
        <taxon>Actinomycetes</taxon>
        <taxon>Geodermatophilales</taxon>
        <taxon>Geodermatophilaceae</taxon>
        <taxon>Petropleomorpha</taxon>
    </lineage>
</organism>
<accession>A0A853CFD3</accession>
<dbReference type="PANTHER" id="PTHR33164:SF99">
    <property type="entry name" value="MARR FAMILY REGULATORY PROTEIN"/>
    <property type="match status" value="1"/>
</dbReference>
<proteinExistence type="predicted"/>
<feature type="domain" description="HTH marR-type" evidence="1">
    <location>
        <begin position="5"/>
        <end position="139"/>
    </location>
</feature>
<keyword evidence="2" id="KW-0238">DNA-binding</keyword>
<dbReference type="GO" id="GO:0003677">
    <property type="term" value="F:DNA binding"/>
    <property type="evidence" value="ECO:0007669"/>
    <property type="project" value="UniProtKB-KW"/>
</dbReference>
<dbReference type="InterPro" id="IPR000835">
    <property type="entry name" value="HTH_MarR-typ"/>
</dbReference>
<evidence type="ECO:0000313" key="3">
    <source>
        <dbReference type="Proteomes" id="UP000541969"/>
    </source>
</evidence>
<evidence type="ECO:0000259" key="1">
    <source>
        <dbReference type="PROSITE" id="PS50995"/>
    </source>
</evidence>
<dbReference type="InterPro" id="IPR036390">
    <property type="entry name" value="WH_DNA-bd_sf"/>
</dbReference>
<evidence type="ECO:0000313" key="2">
    <source>
        <dbReference type="EMBL" id="NYJ05729.1"/>
    </source>
</evidence>
<dbReference type="GO" id="GO:0006950">
    <property type="term" value="P:response to stress"/>
    <property type="evidence" value="ECO:0007669"/>
    <property type="project" value="TreeGrafter"/>
</dbReference>
<name>A0A853CFD3_9ACTN</name>
<dbReference type="InterPro" id="IPR039422">
    <property type="entry name" value="MarR/SlyA-like"/>
</dbReference>